<feature type="compositionally biased region" description="Basic residues" evidence="1">
    <location>
        <begin position="19"/>
        <end position="28"/>
    </location>
</feature>
<evidence type="ECO:0000313" key="3">
    <source>
        <dbReference type="Proteomes" id="UP001054902"/>
    </source>
</evidence>
<feature type="compositionally biased region" description="Basic and acidic residues" evidence="1">
    <location>
        <begin position="1"/>
        <end position="18"/>
    </location>
</feature>
<feature type="compositionally biased region" description="Basic residues" evidence="1">
    <location>
        <begin position="102"/>
        <end position="114"/>
    </location>
</feature>
<evidence type="ECO:0000256" key="1">
    <source>
        <dbReference type="SAM" id="MobiDB-lite"/>
    </source>
</evidence>
<dbReference type="AlphaFoldDB" id="A0AAD3HER1"/>
<feature type="compositionally biased region" description="Basic residues" evidence="1">
    <location>
        <begin position="42"/>
        <end position="52"/>
    </location>
</feature>
<feature type="compositionally biased region" description="Basic and acidic residues" evidence="1">
    <location>
        <begin position="67"/>
        <end position="85"/>
    </location>
</feature>
<feature type="compositionally biased region" description="Basic and acidic residues" evidence="1">
    <location>
        <begin position="29"/>
        <end position="41"/>
    </location>
</feature>
<dbReference type="InterPro" id="IPR044688">
    <property type="entry name" value="SCI-1-like"/>
</dbReference>
<accession>A0AAD3HER1</accession>
<proteinExistence type="predicted"/>
<name>A0AAD3HER1_9STRA</name>
<dbReference type="PANTHER" id="PTHR34117:SF1">
    <property type="entry name" value="STYLE CELL-CYCLE INHIBITOR 1"/>
    <property type="match status" value="1"/>
</dbReference>
<dbReference type="EMBL" id="BLLK01000069">
    <property type="protein sequence ID" value="GFH60454.1"/>
    <property type="molecule type" value="Genomic_DNA"/>
</dbReference>
<sequence>MPSDSHKREKKDHHEDRHRSRKHSKKHSREKDDRSVSDDSMKRHKKSHRSSHRSSDDRKRKRSRSSSKRERRDRSLSDDHSENSRERRRKSKKASSRSDDRKRHKESKSKSSRKSSKDSKPQIDLSSLCYMGGKKGAAPSKKLDPENDYFAFHDHLRLFLYRTEGVFFEDLSSTKTHKAFASFCSKYNAGELEEAYYLDELPEGALNECKRTKHSWNFKTSSAEIKSLDLIKNGVKKQTSYDVKPPSQNKQPTATLCVPVADRPAVKPRNERAAIPSSSLENKNKMQTQEEILKSLGLGLKAGQKISIAPRES</sequence>
<dbReference type="PANTHER" id="PTHR34117">
    <property type="entry name" value="STYLE CELL-CYCLE INHIBITOR 1"/>
    <property type="match status" value="1"/>
</dbReference>
<evidence type="ECO:0000313" key="2">
    <source>
        <dbReference type="EMBL" id="GFH60454.1"/>
    </source>
</evidence>
<feature type="region of interest" description="Disordered" evidence="1">
    <location>
        <begin position="267"/>
        <end position="286"/>
    </location>
</feature>
<keyword evidence="3" id="KW-1185">Reference proteome</keyword>
<organism evidence="2 3">
    <name type="scientific">Chaetoceros tenuissimus</name>
    <dbReference type="NCBI Taxonomy" id="426638"/>
    <lineage>
        <taxon>Eukaryota</taxon>
        <taxon>Sar</taxon>
        <taxon>Stramenopiles</taxon>
        <taxon>Ochrophyta</taxon>
        <taxon>Bacillariophyta</taxon>
        <taxon>Coscinodiscophyceae</taxon>
        <taxon>Chaetocerotophycidae</taxon>
        <taxon>Chaetocerotales</taxon>
        <taxon>Chaetocerotaceae</taxon>
        <taxon>Chaetoceros</taxon>
    </lineage>
</organism>
<feature type="region of interest" description="Disordered" evidence="1">
    <location>
        <begin position="1"/>
        <end position="140"/>
    </location>
</feature>
<reference evidence="2 3" key="1">
    <citation type="journal article" date="2021" name="Sci. Rep.">
        <title>The genome of the diatom Chaetoceros tenuissimus carries an ancient integrated fragment of an extant virus.</title>
        <authorList>
            <person name="Hongo Y."/>
            <person name="Kimura K."/>
            <person name="Takaki Y."/>
            <person name="Yoshida Y."/>
            <person name="Baba S."/>
            <person name="Kobayashi G."/>
            <person name="Nagasaki K."/>
            <person name="Hano T."/>
            <person name="Tomaru Y."/>
        </authorList>
    </citation>
    <scope>NUCLEOTIDE SEQUENCE [LARGE SCALE GENOMIC DNA]</scope>
    <source>
        <strain evidence="2 3">NIES-3715</strain>
    </source>
</reference>
<protein>
    <submittedName>
        <fullName evidence="2">Uncharacterized protein</fullName>
    </submittedName>
</protein>
<comment type="caution">
    <text evidence="2">The sequence shown here is derived from an EMBL/GenBank/DDBJ whole genome shotgun (WGS) entry which is preliminary data.</text>
</comment>
<dbReference type="Proteomes" id="UP001054902">
    <property type="component" value="Unassembled WGS sequence"/>
</dbReference>
<feature type="compositionally biased region" description="Basic residues" evidence="1">
    <location>
        <begin position="86"/>
        <end position="95"/>
    </location>
</feature>
<gene>
    <name evidence="2" type="ORF">CTEN210_16930</name>
</gene>
<feature type="compositionally biased region" description="Polar residues" evidence="1">
    <location>
        <begin position="276"/>
        <end position="286"/>
    </location>
</feature>